<comment type="caution">
    <text evidence="1">The sequence shown here is derived from an EMBL/GenBank/DDBJ whole genome shotgun (WGS) entry which is preliminary data.</text>
</comment>
<gene>
    <name evidence="1" type="ORF">BSL78_25062</name>
</gene>
<dbReference type="PANTHER" id="PTHR46312:SF2">
    <property type="entry name" value="NUCLEOTIDE-BINDING OLIGOMERIZATION DOMAIN-CONTAINING PROTEIN 2-LIKE"/>
    <property type="match status" value="1"/>
</dbReference>
<dbReference type="AlphaFoldDB" id="A0A2G8JQQ0"/>
<evidence type="ECO:0000313" key="2">
    <source>
        <dbReference type="Proteomes" id="UP000230750"/>
    </source>
</evidence>
<protein>
    <recommendedName>
        <fullName evidence="3">NACHT domain-containing protein</fullName>
    </recommendedName>
</protein>
<dbReference type="InterPro" id="IPR027417">
    <property type="entry name" value="P-loop_NTPase"/>
</dbReference>
<organism evidence="1 2">
    <name type="scientific">Stichopus japonicus</name>
    <name type="common">Sea cucumber</name>
    <dbReference type="NCBI Taxonomy" id="307972"/>
    <lineage>
        <taxon>Eukaryota</taxon>
        <taxon>Metazoa</taxon>
        <taxon>Echinodermata</taxon>
        <taxon>Eleutherozoa</taxon>
        <taxon>Echinozoa</taxon>
        <taxon>Holothuroidea</taxon>
        <taxon>Aspidochirotacea</taxon>
        <taxon>Aspidochirotida</taxon>
        <taxon>Stichopodidae</taxon>
        <taxon>Apostichopus</taxon>
    </lineage>
</organism>
<name>A0A2G8JQQ0_STIJA</name>
<dbReference type="Proteomes" id="UP000230750">
    <property type="component" value="Unassembled WGS sequence"/>
</dbReference>
<dbReference type="Gene3D" id="3.40.50.300">
    <property type="entry name" value="P-loop containing nucleotide triphosphate hydrolases"/>
    <property type="match status" value="1"/>
</dbReference>
<dbReference type="OrthoDB" id="120976at2759"/>
<evidence type="ECO:0008006" key="3">
    <source>
        <dbReference type="Google" id="ProtNLM"/>
    </source>
</evidence>
<proteinExistence type="predicted"/>
<accession>A0A2G8JQQ0</accession>
<evidence type="ECO:0000313" key="1">
    <source>
        <dbReference type="EMBL" id="PIK38097.1"/>
    </source>
</evidence>
<dbReference type="EMBL" id="MRZV01001404">
    <property type="protein sequence ID" value="PIK38097.1"/>
    <property type="molecule type" value="Genomic_DNA"/>
</dbReference>
<dbReference type="PANTHER" id="PTHR46312">
    <property type="entry name" value="NACHT DOMAIN-CONTAINING PROTEIN"/>
    <property type="match status" value="1"/>
</dbReference>
<reference evidence="1 2" key="1">
    <citation type="journal article" date="2017" name="PLoS Biol.">
        <title>The sea cucumber genome provides insights into morphological evolution and visceral regeneration.</title>
        <authorList>
            <person name="Zhang X."/>
            <person name="Sun L."/>
            <person name="Yuan J."/>
            <person name="Sun Y."/>
            <person name="Gao Y."/>
            <person name="Zhang L."/>
            <person name="Li S."/>
            <person name="Dai H."/>
            <person name="Hamel J.F."/>
            <person name="Liu C."/>
            <person name="Yu Y."/>
            <person name="Liu S."/>
            <person name="Lin W."/>
            <person name="Guo K."/>
            <person name="Jin S."/>
            <person name="Xu P."/>
            <person name="Storey K.B."/>
            <person name="Huan P."/>
            <person name="Zhang T."/>
            <person name="Zhou Y."/>
            <person name="Zhang J."/>
            <person name="Lin C."/>
            <person name="Li X."/>
            <person name="Xing L."/>
            <person name="Huo D."/>
            <person name="Sun M."/>
            <person name="Wang L."/>
            <person name="Mercier A."/>
            <person name="Li F."/>
            <person name="Yang H."/>
            <person name="Xiang J."/>
        </authorList>
    </citation>
    <scope>NUCLEOTIDE SEQUENCE [LARGE SCALE GENOMIC DNA]</scope>
    <source>
        <strain evidence="1">Shaxun</strain>
        <tissue evidence="1">Muscle</tissue>
    </source>
</reference>
<sequence>MFRKILFTDYGSFKVRLAEHLTTDIILKLATLFMFTPAVIDELRQASNSPEQRMVSLMEEKGQIKPNDISPLVTALDQLGLHGLLSTLHRIFQGSEDNTFLFVRYLKTFYHQLYSKVNPIPYIREKVFRVNDIFVEGGIEMHGRHNTGSERLLEGNRMEALKLKSYRDVFNDDIISSRRILLEGDPGYGKTTFTLQAAYDWCNASDSSPLKDVAIFILLPLRLLDRILSICLAIKLMLMPGE</sequence>
<keyword evidence="2" id="KW-1185">Reference proteome</keyword>
<dbReference type="SUPFAM" id="SSF52540">
    <property type="entry name" value="P-loop containing nucleoside triphosphate hydrolases"/>
    <property type="match status" value="1"/>
</dbReference>